<proteinExistence type="predicted"/>
<comment type="caution">
    <text evidence="3">The sequence shown here is derived from an EMBL/GenBank/DDBJ whole genome shotgun (WGS) entry which is preliminary data.</text>
</comment>
<evidence type="ECO:0000313" key="4">
    <source>
        <dbReference type="Proteomes" id="UP000676565"/>
    </source>
</evidence>
<evidence type="ECO:0000256" key="2">
    <source>
        <dbReference type="SAM" id="Phobius"/>
    </source>
</evidence>
<keyword evidence="2" id="KW-0472">Membrane</keyword>
<organism evidence="3 4">
    <name type="scientific">Gemmata palustris</name>
    <dbReference type="NCBI Taxonomy" id="2822762"/>
    <lineage>
        <taxon>Bacteria</taxon>
        <taxon>Pseudomonadati</taxon>
        <taxon>Planctomycetota</taxon>
        <taxon>Planctomycetia</taxon>
        <taxon>Gemmatales</taxon>
        <taxon>Gemmataceae</taxon>
        <taxon>Gemmata</taxon>
    </lineage>
</organism>
<feature type="transmembrane region" description="Helical" evidence="2">
    <location>
        <begin position="122"/>
        <end position="142"/>
    </location>
</feature>
<name>A0ABS5BVB8_9BACT</name>
<keyword evidence="4" id="KW-1185">Reference proteome</keyword>
<evidence type="ECO:0008006" key="5">
    <source>
        <dbReference type="Google" id="ProtNLM"/>
    </source>
</evidence>
<keyword evidence="2" id="KW-1133">Transmembrane helix</keyword>
<dbReference type="EMBL" id="JAGKQQ010000001">
    <property type="protein sequence ID" value="MBP3957677.1"/>
    <property type="molecule type" value="Genomic_DNA"/>
</dbReference>
<evidence type="ECO:0000313" key="3">
    <source>
        <dbReference type="EMBL" id="MBP3957677.1"/>
    </source>
</evidence>
<gene>
    <name evidence="3" type="ORF">J8F10_20700</name>
</gene>
<dbReference type="RefSeq" id="WP_210656964.1">
    <property type="nucleotide sequence ID" value="NZ_JAGKQQ010000001.1"/>
</dbReference>
<evidence type="ECO:0000256" key="1">
    <source>
        <dbReference type="SAM" id="MobiDB-lite"/>
    </source>
</evidence>
<accession>A0ABS5BVB8</accession>
<feature type="transmembrane region" description="Helical" evidence="2">
    <location>
        <begin position="148"/>
        <end position="166"/>
    </location>
</feature>
<sequence length="171" mass="18456">MPITFDCTCGRHFSVGDAFAGKRTKCPSCGTPLTVPVPEAAPPEPGFAEDEAYRALLESPDPEPSKAPAWTAAPVRESAEPERSQKTVPKIKAREPVRAPDYNSYPEYAPEPRRPAIHISPAVLGGVGSMILAVVWFGLGWAAGRIYFYPPILFLFGLVAVVRGVLGYSED</sequence>
<dbReference type="Proteomes" id="UP000676565">
    <property type="component" value="Unassembled WGS sequence"/>
</dbReference>
<feature type="region of interest" description="Disordered" evidence="1">
    <location>
        <begin position="58"/>
        <end position="93"/>
    </location>
</feature>
<keyword evidence="2" id="KW-0812">Transmembrane</keyword>
<reference evidence="3 4" key="1">
    <citation type="submission" date="2021-04" db="EMBL/GenBank/DDBJ databases">
        <authorList>
            <person name="Ivanova A."/>
        </authorList>
    </citation>
    <scope>NUCLEOTIDE SEQUENCE [LARGE SCALE GENOMIC DNA]</scope>
    <source>
        <strain evidence="3 4">G18</strain>
    </source>
</reference>
<protein>
    <recommendedName>
        <fullName evidence="5">Zinc ribbon domain-containing protein</fullName>
    </recommendedName>
</protein>